<sequence>MRRDLDFSPTSAKKRHRSSDHGLQFYNDVGMVTKVETISPPWDLVDTPCDYASYCGGCKTQNLIYEAQVKAKEHQVHQLIINFETFSRTELESLSIMKPIKKHDFAIMFSSCFYHIRKQLLNLANTTYLLFVI</sequence>
<keyword evidence="5" id="KW-1185">Reference proteome</keyword>
<dbReference type="Gene3D" id="3.40.50.150">
    <property type="entry name" value="Vaccinia Virus protein VP39"/>
    <property type="match status" value="1"/>
</dbReference>
<dbReference type="Proteomes" id="UP000290289">
    <property type="component" value="Chromosome 10"/>
</dbReference>
<keyword evidence="2" id="KW-0808">Transferase</keyword>
<dbReference type="GO" id="GO:0008173">
    <property type="term" value="F:RNA methyltransferase activity"/>
    <property type="evidence" value="ECO:0007669"/>
    <property type="project" value="InterPro"/>
</dbReference>
<dbReference type="SUPFAM" id="SSF53335">
    <property type="entry name" value="S-adenosyl-L-methionine-dependent methyltransferases"/>
    <property type="match status" value="1"/>
</dbReference>
<accession>A0A498IZD0</accession>
<dbReference type="PANTHER" id="PTHR11061:SF30">
    <property type="entry name" value="TRNA (URACIL(54)-C(5))-METHYLTRANSFERASE"/>
    <property type="match status" value="1"/>
</dbReference>
<comment type="caution">
    <text evidence="4">The sequence shown here is derived from an EMBL/GenBank/DDBJ whole genome shotgun (WGS) entry which is preliminary data.</text>
</comment>
<evidence type="ECO:0000256" key="1">
    <source>
        <dbReference type="ARBA" id="ARBA00022603"/>
    </source>
</evidence>
<evidence type="ECO:0000256" key="3">
    <source>
        <dbReference type="ARBA" id="ARBA00022691"/>
    </source>
</evidence>
<evidence type="ECO:0000313" key="5">
    <source>
        <dbReference type="Proteomes" id="UP000290289"/>
    </source>
</evidence>
<evidence type="ECO:0000313" key="4">
    <source>
        <dbReference type="EMBL" id="RXH86671.1"/>
    </source>
</evidence>
<dbReference type="PANTHER" id="PTHR11061">
    <property type="entry name" value="RNA M5U METHYLTRANSFERASE"/>
    <property type="match status" value="1"/>
</dbReference>
<evidence type="ECO:0000256" key="2">
    <source>
        <dbReference type="ARBA" id="ARBA00022679"/>
    </source>
</evidence>
<dbReference type="AlphaFoldDB" id="A0A498IZD0"/>
<dbReference type="EMBL" id="RDQH01000336">
    <property type="protein sequence ID" value="RXH86671.1"/>
    <property type="molecule type" value="Genomic_DNA"/>
</dbReference>
<keyword evidence="1" id="KW-0489">Methyltransferase</keyword>
<reference evidence="4 5" key="1">
    <citation type="submission" date="2018-10" db="EMBL/GenBank/DDBJ databases">
        <title>A high-quality apple genome assembly.</title>
        <authorList>
            <person name="Hu J."/>
        </authorList>
    </citation>
    <scope>NUCLEOTIDE SEQUENCE [LARGE SCALE GENOMIC DNA]</scope>
    <source>
        <strain evidence="5">cv. HFTH1</strain>
        <tissue evidence="4">Young leaf</tissue>
    </source>
</reference>
<gene>
    <name evidence="4" type="ORF">DVH24_021944</name>
</gene>
<name>A0A498IZD0_MALDO</name>
<proteinExistence type="predicted"/>
<organism evidence="4 5">
    <name type="scientific">Malus domestica</name>
    <name type="common">Apple</name>
    <name type="synonym">Pyrus malus</name>
    <dbReference type="NCBI Taxonomy" id="3750"/>
    <lineage>
        <taxon>Eukaryota</taxon>
        <taxon>Viridiplantae</taxon>
        <taxon>Streptophyta</taxon>
        <taxon>Embryophyta</taxon>
        <taxon>Tracheophyta</taxon>
        <taxon>Spermatophyta</taxon>
        <taxon>Magnoliopsida</taxon>
        <taxon>eudicotyledons</taxon>
        <taxon>Gunneridae</taxon>
        <taxon>Pentapetalae</taxon>
        <taxon>rosids</taxon>
        <taxon>fabids</taxon>
        <taxon>Rosales</taxon>
        <taxon>Rosaceae</taxon>
        <taxon>Amygdaloideae</taxon>
        <taxon>Maleae</taxon>
        <taxon>Malus</taxon>
    </lineage>
</organism>
<protein>
    <submittedName>
        <fullName evidence="4">Uncharacterized protein</fullName>
    </submittedName>
</protein>
<keyword evidence="3" id="KW-0949">S-adenosyl-L-methionine</keyword>
<dbReference type="STRING" id="3750.A0A498IZD0"/>
<dbReference type="InterPro" id="IPR029063">
    <property type="entry name" value="SAM-dependent_MTases_sf"/>
</dbReference>
<dbReference type="InterPro" id="IPR010280">
    <property type="entry name" value="U5_MeTrfase_fam"/>
</dbReference>
<dbReference type="GO" id="GO:0006396">
    <property type="term" value="P:RNA processing"/>
    <property type="evidence" value="ECO:0007669"/>
    <property type="project" value="InterPro"/>
</dbReference>
<dbReference type="GO" id="GO:0032259">
    <property type="term" value="P:methylation"/>
    <property type="evidence" value="ECO:0007669"/>
    <property type="project" value="UniProtKB-KW"/>
</dbReference>